<evidence type="ECO:0000256" key="9">
    <source>
        <dbReference type="ARBA" id="ARBA00029447"/>
    </source>
</evidence>
<gene>
    <name evidence="14" type="ORF">QYB95_08115</name>
</gene>
<dbReference type="InterPro" id="IPR033479">
    <property type="entry name" value="dCache_1"/>
</dbReference>
<evidence type="ECO:0000256" key="1">
    <source>
        <dbReference type="ARBA" id="ARBA00004651"/>
    </source>
</evidence>
<comment type="subcellular location">
    <subcellularLocation>
        <location evidence="1">Cell membrane</location>
        <topology evidence="1">Multi-pass membrane protein</topology>
    </subcellularLocation>
</comment>
<evidence type="ECO:0000256" key="4">
    <source>
        <dbReference type="ARBA" id="ARBA00022500"/>
    </source>
</evidence>
<evidence type="ECO:0000256" key="5">
    <source>
        <dbReference type="ARBA" id="ARBA00022692"/>
    </source>
</evidence>
<dbReference type="Pfam" id="PF02743">
    <property type="entry name" value="dCache_1"/>
    <property type="match status" value="1"/>
</dbReference>
<evidence type="ECO:0000313" key="15">
    <source>
        <dbReference type="Proteomes" id="UP001172743"/>
    </source>
</evidence>
<dbReference type="Proteomes" id="UP001172743">
    <property type="component" value="Unassembled WGS sequence"/>
</dbReference>
<organism evidence="14 15">
    <name type="scientific">Ureibacillus aquaedulcis</name>
    <dbReference type="NCBI Taxonomy" id="3058421"/>
    <lineage>
        <taxon>Bacteria</taxon>
        <taxon>Bacillati</taxon>
        <taxon>Bacillota</taxon>
        <taxon>Bacilli</taxon>
        <taxon>Bacillales</taxon>
        <taxon>Caryophanaceae</taxon>
        <taxon>Ureibacillus</taxon>
    </lineage>
</organism>
<feature type="transmembrane region" description="Helical" evidence="11">
    <location>
        <begin position="270"/>
        <end position="292"/>
    </location>
</feature>
<dbReference type="CDD" id="cd06225">
    <property type="entry name" value="HAMP"/>
    <property type="match status" value="1"/>
</dbReference>
<proteinExistence type="inferred from homology"/>
<dbReference type="CDD" id="cd11386">
    <property type="entry name" value="MCP_signal"/>
    <property type="match status" value="1"/>
</dbReference>
<dbReference type="InterPro" id="IPR003660">
    <property type="entry name" value="HAMP_dom"/>
</dbReference>
<evidence type="ECO:0000256" key="8">
    <source>
        <dbReference type="ARBA" id="ARBA00023224"/>
    </source>
</evidence>
<feature type="domain" description="HAMP" evidence="13">
    <location>
        <begin position="293"/>
        <end position="345"/>
    </location>
</feature>
<reference evidence="14" key="1">
    <citation type="submission" date="2023-07" db="EMBL/GenBank/DDBJ databases">
        <title>Ureibacillus sp. isolated from freshwater well.</title>
        <authorList>
            <person name="Kirdat K."/>
            <person name="Bhatt A."/>
            <person name="Teware R."/>
            <person name="Bhavsar Y."/>
            <person name="Yadav A."/>
        </authorList>
    </citation>
    <scope>NUCLEOTIDE SEQUENCE</scope>
    <source>
        <strain evidence="14">BA0131</strain>
    </source>
</reference>
<dbReference type="RefSeq" id="WP_301137813.1">
    <property type="nucleotide sequence ID" value="NZ_JAUHTQ010000004.1"/>
</dbReference>
<sequence>MNIFSKWSIKNRLILSFIIILIVPTFSIAIISYNSAKNQIETEQIASAEASLNLVNGNITSTIQPKLDQATFFAQYITQQMTESNIGKLNSLLDEYLALHPEVAIAYVGSEEGEMFRRPAYTYDSSYDPRERPWYIKAVENSGTAIVTEPYISTSSGELVVTVAKQLEDQSAVFGMDISIQRLAELTNSVKIGDQGFIMLLDNANNYISKPDTESGTPAEETYLNSIDSNKGIFQNEENSAVYFVNELTGWKIVGTVFNSEANDAASRTLLLNSMIALAALVIGTGFVYIIIRSIVRPLRILNEKTRIISEGDLTVKVDHSSKDEIGQLASSFDAMRENLQALIKQVNTSVQSVRESSLSLSESSNQTIAASEQASQTVQEVALNSDHQLKGNEQNVFVMEEMTSKVVEIADNATEVAKLSEHAMQTVNHGNTAVQNTVSQMHSINDSVAQSDRMINSLSKRTQEIGTILDVIKEIANQTNLLALNAAIEAARAGEHGKGFAVVAQEVRKLAESSQQSTEQINNLIEGIQQDTLDSVTLMKKAIINVNKGLELTDDTSAKFKEIYEGLKEISPKITGISSTSQEIAASVEETTATAVSLVDLARNNASSAEEAAASTQEIYASMEEMGAAAQTLEHMADELQSLINKFKV</sequence>
<evidence type="ECO:0000256" key="6">
    <source>
        <dbReference type="ARBA" id="ARBA00022989"/>
    </source>
</evidence>
<evidence type="ECO:0000259" key="13">
    <source>
        <dbReference type="PROSITE" id="PS50885"/>
    </source>
</evidence>
<evidence type="ECO:0000256" key="2">
    <source>
        <dbReference type="ARBA" id="ARBA00022475"/>
    </source>
</evidence>
<keyword evidence="2" id="KW-1003">Cell membrane</keyword>
<keyword evidence="6 11" id="KW-1133">Transmembrane helix</keyword>
<comment type="similarity">
    <text evidence="9">Belongs to the methyl-accepting chemotaxis (MCP) protein family.</text>
</comment>
<protein>
    <submittedName>
        <fullName evidence="14">Methyl-accepting chemotaxis protein</fullName>
    </submittedName>
</protein>
<evidence type="ECO:0000259" key="12">
    <source>
        <dbReference type="PROSITE" id="PS50111"/>
    </source>
</evidence>
<dbReference type="InterPro" id="IPR004090">
    <property type="entry name" value="Chemotax_Me-accpt_rcpt"/>
</dbReference>
<dbReference type="InterPro" id="IPR004089">
    <property type="entry name" value="MCPsignal_dom"/>
</dbReference>
<dbReference type="Gene3D" id="3.30.450.20">
    <property type="entry name" value="PAS domain"/>
    <property type="match status" value="2"/>
</dbReference>
<keyword evidence="8 10" id="KW-0807">Transducer</keyword>
<name>A0ABT8GQ08_9BACL</name>
<feature type="transmembrane region" description="Helical" evidence="11">
    <location>
        <begin position="12"/>
        <end position="33"/>
    </location>
</feature>
<keyword evidence="5 11" id="KW-0812">Transmembrane</keyword>
<dbReference type="EMBL" id="JAUHTQ010000004">
    <property type="protein sequence ID" value="MDN4493497.1"/>
    <property type="molecule type" value="Genomic_DNA"/>
</dbReference>
<keyword evidence="15" id="KW-1185">Reference proteome</keyword>
<dbReference type="SUPFAM" id="SSF103190">
    <property type="entry name" value="Sensory domain-like"/>
    <property type="match status" value="1"/>
</dbReference>
<keyword evidence="3" id="KW-0488">Methylation</keyword>
<dbReference type="CDD" id="cd12913">
    <property type="entry name" value="PDC1_MCP_like"/>
    <property type="match status" value="1"/>
</dbReference>
<dbReference type="PROSITE" id="PS50885">
    <property type="entry name" value="HAMP"/>
    <property type="match status" value="1"/>
</dbReference>
<evidence type="ECO:0000313" key="14">
    <source>
        <dbReference type="EMBL" id="MDN4493497.1"/>
    </source>
</evidence>
<evidence type="ECO:0000256" key="7">
    <source>
        <dbReference type="ARBA" id="ARBA00023136"/>
    </source>
</evidence>
<keyword evidence="4" id="KW-0145">Chemotaxis</keyword>
<dbReference type="SMART" id="SM00304">
    <property type="entry name" value="HAMP"/>
    <property type="match status" value="2"/>
</dbReference>
<dbReference type="Gene3D" id="1.10.287.950">
    <property type="entry name" value="Methyl-accepting chemotaxis protein"/>
    <property type="match status" value="1"/>
</dbReference>
<evidence type="ECO:0000256" key="11">
    <source>
        <dbReference type="SAM" id="Phobius"/>
    </source>
</evidence>
<accession>A0ABT8GQ08</accession>
<dbReference type="Pfam" id="PF00015">
    <property type="entry name" value="MCPsignal"/>
    <property type="match status" value="1"/>
</dbReference>
<comment type="caution">
    <text evidence="14">The sequence shown here is derived from an EMBL/GenBank/DDBJ whole genome shotgun (WGS) entry which is preliminary data.</text>
</comment>
<dbReference type="InterPro" id="IPR029151">
    <property type="entry name" value="Sensor-like_sf"/>
</dbReference>
<dbReference type="PANTHER" id="PTHR32089:SF114">
    <property type="entry name" value="METHYL-ACCEPTING CHEMOTAXIS PROTEIN MCPB"/>
    <property type="match status" value="1"/>
</dbReference>
<dbReference type="Pfam" id="PF00672">
    <property type="entry name" value="HAMP"/>
    <property type="match status" value="1"/>
</dbReference>
<dbReference type="PROSITE" id="PS50111">
    <property type="entry name" value="CHEMOTAXIS_TRANSDUC_2"/>
    <property type="match status" value="1"/>
</dbReference>
<evidence type="ECO:0000256" key="3">
    <source>
        <dbReference type="ARBA" id="ARBA00022481"/>
    </source>
</evidence>
<dbReference type="SMART" id="SM00283">
    <property type="entry name" value="MA"/>
    <property type="match status" value="1"/>
</dbReference>
<dbReference type="SUPFAM" id="SSF58104">
    <property type="entry name" value="Methyl-accepting chemotaxis protein (MCP) signaling domain"/>
    <property type="match status" value="1"/>
</dbReference>
<dbReference type="PRINTS" id="PR00260">
    <property type="entry name" value="CHEMTRNSDUCR"/>
</dbReference>
<dbReference type="PANTHER" id="PTHR32089">
    <property type="entry name" value="METHYL-ACCEPTING CHEMOTAXIS PROTEIN MCPB"/>
    <property type="match status" value="1"/>
</dbReference>
<evidence type="ECO:0000256" key="10">
    <source>
        <dbReference type="PROSITE-ProRule" id="PRU00284"/>
    </source>
</evidence>
<keyword evidence="7 11" id="KW-0472">Membrane</keyword>
<feature type="domain" description="Methyl-accepting transducer" evidence="12">
    <location>
        <begin position="364"/>
        <end position="600"/>
    </location>
</feature>